<sequence length="61" mass="6549">MVRNATGKIIIAVDIGTTSTKVLALNADRYKGAQASKEGVSIRARAEEGYPLLEPHPGHFE</sequence>
<evidence type="ECO:0000313" key="2">
    <source>
        <dbReference type="Proteomes" id="UP001519887"/>
    </source>
</evidence>
<dbReference type="Proteomes" id="UP001519887">
    <property type="component" value="Unassembled WGS sequence"/>
</dbReference>
<name>A0ABS7CD77_9BACL</name>
<dbReference type="Gene3D" id="3.30.420.40">
    <property type="match status" value="1"/>
</dbReference>
<reference evidence="1 2" key="1">
    <citation type="submission" date="2021-07" db="EMBL/GenBank/DDBJ databases">
        <title>Paenibacillus radiodurans sp. nov., isolated from the southeastern edge of Tengger Desert.</title>
        <authorList>
            <person name="Zhang G."/>
        </authorList>
    </citation>
    <scope>NUCLEOTIDE SEQUENCE [LARGE SCALE GENOMIC DNA]</scope>
    <source>
        <strain evidence="1 2">CCM 7311</strain>
    </source>
</reference>
<protein>
    <recommendedName>
        <fullName evidence="3">Carbohydrate kinase FGGY N-terminal domain-containing protein</fullName>
    </recommendedName>
</protein>
<feature type="non-terminal residue" evidence="1">
    <location>
        <position position="61"/>
    </location>
</feature>
<organism evidence="1 2">
    <name type="scientific">Paenibacillus sepulcri</name>
    <dbReference type="NCBI Taxonomy" id="359917"/>
    <lineage>
        <taxon>Bacteria</taxon>
        <taxon>Bacillati</taxon>
        <taxon>Bacillota</taxon>
        <taxon>Bacilli</taxon>
        <taxon>Bacillales</taxon>
        <taxon>Paenibacillaceae</taxon>
        <taxon>Paenibacillus</taxon>
    </lineage>
</organism>
<dbReference type="EMBL" id="JAHZIK010001370">
    <property type="protein sequence ID" value="MBW7458844.1"/>
    <property type="molecule type" value="Genomic_DNA"/>
</dbReference>
<accession>A0ABS7CD77</accession>
<comment type="caution">
    <text evidence="1">The sequence shown here is derived from an EMBL/GenBank/DDBJ whole genome shotgun (WGS) entry which is preliminary data.</text>
</comment>
<evidence type="ECO:0008006" key="3">
    <source>
        <dbReference type="Google" id="ProtNLM"/>
    </source>
</evidence>
<gene>
    <name evidence="1" type="ORF">K0U00_32840</name>
</gene>
<keyword evidence="2" id="KW-1185">Reference proteome</keyword>
<evidence type="ECO:0000313" key="1">
    <source>
        <dbReference type="EMBL" id="MBW7458844.1"/>
    </source>
</evidence>
<proteinExistence type="predicted"/>